<dbReference type="Proteomes" id="UP000823941">
    <property type="component" value="Chromosome 31"/>
</dbReference>
<feature type="region of interest" description="Disordered" evidence="1">
    <location>
        <begin position="1"/>
        <end position="21"/>
    </location>
</feature>
<dbReference type="PANTHER" id="PTHR47331">
    <property type="entry name" value="PHD-TYPE DOMAIN-CONTAINING PROTEIN"/>
    <property type="match status" value="1"/>
</dbReference>
<dbReference type="EMBL" id="JAHIBW010000031">
    <property type="protein sequence ID" value="KAG7295218.1"/>
    <property type="molecule type" value="Genomic_DNA"/>
</dbReference>
<dbReference type="CDD" id="cd00303">
    <property type="entry name" value="retropepsin_like"/>
    <property type="match status" value="1"/>
</dbReference>
<reference evidence="3 4" key="1">
    <citation type="submission" date="2021-06" db="EMBL/GenBank/DDBJ databases">
        <title>A haploid diamondback moth (Plutella xylostella L.) genome assembly resolves 31 chromosomes and identifies a diamide resistance mutation.</title>
        <authorList>
            <person name="Ward C.M."/>
            <person name="Perry K.D."/>
            <person name="Baker G."/>
            <person name="Powis K."/>
            <person name="Heckel D.G."/>
            <person name="Baxter S.W."/>
        </authorList>
    </citation>
    <scope>NUCLEOTIDE SEQUENCE [LARGE SCALE GENOMIC DNA]</scope>
    <source>
        <strain evidence="3 4">LV</strain>
        <tissue evidence="3">Single pupa</tissue>
    </source>
</reference>
<dbReference type="InterPro" id="IPR021109">
    <property type="entry name" value="Peptidase_aspartic_dom_sf"/>
</dbReference>
<feature type="region of interest" description="Disordered" evidence="1">
    <location>
        <begin position="333"/>
        <end position="367"/>
    </location>
</feature>
<dbReference type="Pfam" id="PF05585">
    <property type="entry name" value="DUF1758"/>
    <property type="match status" value="1"/>
</dbReference>
<organism evidence="3 4">
    <name type="scientific">Plutella xylostella</name>
    <name type="common">Diamondback moth</name>
    <name type="synonym">Plutella maculipennis</name>
    <dbReference type="NCBI Taxonomy" id="51655"/>
    <lineage>
        <taxon>Eukaryota</taxon>
        <taxon>Metazoa</taxon>
        <taxon>Ecdysozoa</taxon>
        <taxon>Arthropoda</taxon>
        <taxon>Hexapoda</taxon>
        <taxon>Insecta</taxon>
        <taxon>Pterygota</taxon>
        <taxon>Neoptera</taxon>
        <taxon>Endopterygota</taxon>
        <taxon>Lepidoptera</taxon>
        <taxon>Glossata</taxon>
        <taxon>Ditrysia</taxon>
        <taxon>Yponomeutoidea</taxon>
        <taxon>Plutellidae</taxon>
        <taxon>Plutella</taxon>
    </lineage>
</organism>
<dbReference type="PANTHER" id="PTHR47331:SF5">
    <property type="entry name" value="RIBONUCLEASE H"/>
    <property type="match status" value="1"/>
</dbReference>
<evidence type="ECO:0000256" key="1">
    <source>
        <dbReference type="SAM" id="MobiDB-lite"/>
    </source>
</evidence>
<evidence type="ECO:0000313" key="4">
    <source>
        <dbReference type="Proteomes" id="UP000823941"/>
    </source>
</evidence>
<dbReference type="InterPro" id="IPR005312">
    <property type="entry name" value="DUF1759"/>
</dbReference>
<evidence type="ECO:0000259" key="2">
    <source>
        <dbReference type="Pfam" id="PF05585"/>
    </source>
</evidence>
<name>A0ABQ7PQZ7_PLUXY</name>
<comment type="caution">
    <text evidence="3">The sequence shown here is derived from an EMBL/GenBank/DDBJ whole genome shotgun (WGS) entry which is preliminary data.</text>
</comment>
<sequence>MSLEPSAPRSSAKSPTRGVTDELTDKLIRELVRKRGIVKGRLTRFSNYLANVAKDSVLKAQDRIDLKLRIQGATSLFAEFNELQTKLEESVNECDLNSQLDQREQFEDSYYGTIAQAELILNSGEVTNSSHSSSNKNLLKSVQLPTISMPTFDGSFERWLEFRDTFSSLVHNSTDITNIQKFHYLKSSLKGSAALIIDALEFSSDNYNVAWELLLNRYNNNRLLVQNHIKALFNLNPLPKESAALIRTLIDTILKNLRALNMLGEPTQHWDTLVVYMIVSKLDKTTEREWEQYKGSLLAQKDSKIPIKVDDIIKFLEDRADMLETLHLSHSKESLDHKKQSAPKTYNSSHCNVSTNNNKPQDRSNSITSRPKKLCLMCNANHPIYSCQKFLDISLDSKLKLIAENKLCRNCLRSGHAVDDCRFGPCKRCNKKHNSIIHVDDSPSSQSVVTIHAVTEKSVPLRFQESADRVNDPSTVTSFTTCAVPFSDTETNHSSHSQIQAHNAHTHTQAVKPVLAQPVLLSTALVEVADVHGRLHTARALLDSGSQRCFITKSFCELLGAQLIQSTHEIRGVGDSVTQCTQTCVIDIKSHVNTYTKTIQCYVLPKITSTMPPVCELSAQQFCIPDHIQLADPTFLDSKQIDILIGADQFWNLLCDGKIRLRKGPYLQSTKLGWIISGPIYNNNNNHNSRDDTRRVHCHFTQTIETQLRKFWEIEEASTISDKRTDEERACEEHFVRTTTRAADGRFCVRIPHKLSPDTLGESYSPGGASLLSFRAAAAAFC</sequence>
<proteinExistence type="predicted"/>
<accession>A0ABQ7PQZ7</accession>
<feature type="domain" description="DUF1758" evidence="2">
    <location>
        <begin position="538"/>
        <end position="678"/>
    </location>
</feature>
<gene>
    <name evidence="3" type="ORF">JYU34_022189</name>
</gene>
<protein>
    <recommendedName>
        <fullName evidence="2">DUF1758 domain-containing protein</fullName>
    </recommendedName>
</protein>
<keyword evidence="4" id="KW-1185">Reference proteome</keyword>
<feature type="compositionally biased region" description="Polar residues" evidence="1">
    <location>
        <begin position="342"/>
        <end position="367"/>
    </location>
</feature>
<dbReference type="Pfam" id="PF03564">
    <property type="entry name" value="DUF1759"/>
    <property type="match status" value="1"/>
</dbReference>
<dbReference type="Gene3D" id="2.40.70.10">
    <property type="entry name" value="Acid Proteases"/>
    <property type="match status" value="1"/>
</dbReference>
<dbReference type="InterPro" id="IPR008737">
    <property type="entry name" value="DUF1758"/>
</dbReference>
<evidence type="ECO:0000313" key="3">
    <source>
        <dbReference type="EMBL" id="KAG7295218.1"/>
    </source>
</evidence>